<dbReference type="InterPro" id="IPR049712">
    <property type="entry name" value="Poly_export"/>
</dbReference>
<evidence type="ECO:0000256" key="2">
    <source>
        <dbReference type="SAM" id="SignalP"/>
    </source>
</evidence>
<evidence type="ECO:0000313" key="5">
    <source>
        <dbReference type="EMBL" id="ALC16878.1"/>
    </source>
</evidence>
<evidence type="ECO:0000313" key="6">
    <source>
        <dbReference type="Proteomes" id="UP000057158"/>
    </source>
</evidence>
<dbReference type="RefSeq" id="WP_053550930.1">
    <property type="nucleotide sequence ID" value="NZ_CP010802.1"/>
</dbReference>
<feature type="chain" id="PRO_5005791670" evidence="2">
    <location>
        <begin position="21"/>
        <end position="267"/>
    </location>
</feature>
<dbReference type="InterPro" id="IPR019554">
    <property type="entry name" value="Soluble_ligand-bd"/>
</dbReference>
<evidence type="ECO:0000259" key="4">
    <source>
        <dbReference type="Pfam" id="PF10531"/>
    </source>
</evidence>
<dbReference type="KEGG" id="des:DSOUD_2111"/>
<feature type="signal peptide" evidence="2">
    <location>
        <begin position="1"/>
        <end position="20"/>
    </location>
</feature>
<evidence type="ECO:0000256" key="1">
    <source>
        <dbReference type="ARBA" id="ARBA00022729"/>
    </source>
</evidence>
<dbReference type="Gene3D" id="3.30.1950.10">
    <property type="entry name" value="wza like domain"/>
    <property type="match status" value="1"/>
</dbReference>
<dbReference type="Pfam" id="PF02563">
    <property type="entry name" value="Poly_export"/>
    <property type="match status" value="1"/>
</dbReference>
<dbReference type="InterPro" id="IPR017477">
    <property type="entry name" value="PEP-CTERM_polysacc_export"/>
</dbReference>
<dbReference type="InterPro" id="IPR003715">
    <property type="entry name" value="Poly_export_N"/>
</dbReference>
<keyword evidence="6" id="KW-1185">Reference proteome</keyword>
<dbReference type="STRING" id="1603606.DSOUD_2111"/>
<dbReference type="Gene3D" id="3.10.560.10">
    <property type="entry name" value="Outer membrane lipoprotein wza domain like"/>
    <property type="match status" value="1"/>
</dbReference>
<feature type="domain" description="Polysaccharide export protein N-terminal" evidence="3">
    <location>
        <begin position="19"/>
        <end position="92"/>
    </location>
</feature>
<dbReference type="GO" id="GO:0015159">
    <property type="term" value="F:polysaccharide transmembrane transporter activity"/>
    <property type="evidence" value="ECO:0007669"/>
    <property type="project" value="InterPro"/>
</dbReference>
<dbReference type="Proteomes" id="UP000057158">
    <property type="component" value="Chromosome"/>
</dbReference>
<keyword evidence="1 2" id="KW-0732">Signal</keyword>
<feature type="domain" description="Soluble ligand binding" evidence="4">
    <location>
        <begin position="181"/>
        <end position="230"/>
    </location>
</feature>
<dbReference type="EMBL" id="CP010802">
    <property type="protein sequence ID" value="ALC16878.1"/>
    <property type="molecule type" value="Genomic_DNA"/>
</dbReference>
<dbReference type="Pfam" id="PF10531">
    <property type="entry name" value="SLBB"/>
    <property type="match status" value="1"/>
</dbReference>
<dbReference type="PANTHER" id="PTHR33619:SF3">
    <property type="entry name" value="POLYSACCHARIDE EXPORT PROTEIN GFCE-RELATED"/>
    <property type="match status" value="1"/>
</dbReference>
<proteinExistence type="predicted"/>
<dbReference type="AlphaFoldDB" id="A0A0M4CXD8"/>
<gene>
    <name evidence="5" type="ORF">DSOUD_2111</name>
</gene>
<dbReference type="OrthoDB" id="193635at2"/>
<sequence>MKRIIFALLFAVLQGGTAAAGDYVIGEGDLLQISVWGVPELSVEVVVRPDGKITLPAAGDVVAAGLEPTALSHRLNGILTNFVKKPIVTVTVSQITNNRIYLSGGGVKPEVINLAGKTTLFRLLCGLENLENGDLRHAYVLRGKKVVRDDFHGLFINGEFDKDIELQANDIIFIPNNEQNKVYVVGAVNEPKYIIYREGMKVLDAVLEAGGLNEFAKESEIKIVRKNQVDRAVEIKVKMSKILNGKDVAQNIQLNPGDYIVINEGIF</sequence>
<accession>A0A0M4CXD8</accession>
<evidence type="ECO:0000259" key="3">
    <source>
        <dbReference type="Pfam" id="PF02563"/>
    </source>
</evidence>
<organism evidence="5 6">
    <name type="scientific">Desulfuromonas soudanensis</name>
    <dbReference type="NCBI Taxonomy" id="1603606"/>
    <lineage>
        <taxon>Bacteria</taxon>
        <taxon>Pseudomonadati</taxon>
        <taxon>Thermodesulfobacteriota</taxon>
        <taxon>Desulfuromonadia</taxon>
        <taxon>Desulfuromonadales</taxon>
        <taxon>Desulfuromonadaceae</taxon>
        <taxon>Desulfuromonas</taxon>
    </lineage>
</organism>
<dbReference type="PATRIC" id="fig|1603606.3.peg.2280"/>
<reference evidence="5 6" key="1">
    <citation type="submission" date="2015-07" db="EMBL/GenBank/DDBJ databases">
        <title>Isolation and Genomic Characterization of a Novel Halophilic Metal-Reducing Deltaproteobacterium from the Deep Subsurface.</title>
        <authorList>
            <person name="Badalamenti J.P."/>
            <person name="Summers Z.M."/>
            <person name="Gralnick J.A."/>
            <person name="Bond D.R."/>
        </authorList>
    </citation>
    <scope>NUCLEOTIDE SEQUENCE [LARGE SCALE GENOMIC DNA]</scope>
    <source>
        <strain evidence="5 6">WTL</strain>
    </source>
</reference>
<name>A0A0M4CXD8_9BACT</name>
<dbReference type="NCBIfam" id="TIGR03027">
    <property type="entry name" value="pepcterm_export"/>
    <property type="match status" value="1"/>
</dbReference>
<dbReference type="PANTHER" id="PTHR33619">
    <property type="entry name" value="POLYSACCHARIDE EXPORT PROTEIN GFCE-RELATED"/>
    <property type="match status" value="1"/>
</dbReference>
<protein>
    <submittedName>
        <fullName evidence="5">Sugar ABC transporter substrate-binding protein</fullName>
    </submittedName>
</protein>